<dbReference type="InterPro" id="IPR052602">
    <property type="entry name" value="Growth_transcription_reg"/>
</dbReference>
<dbReference type="OrthoDB" id="74178at2759"/>
<evidence type="ECO:0000256" key="1">
    <source>
        <dbReference type="SAM" id="Coils"/>
    </source>
</evidence>
<name>A0A1Y1Y4D4_9FUNG</name>
<reference evidence="2 3" key="1">
    <citation type="submission" date="2016-07" db="EMBL/GenBank/DDBJ databases">
        <title>Pervasive Adenine N6-methylation of Active Genes in Fungi.</title>
        <authorList>
            <consortium name="DOE Joint Genome Institute"/>
            <person name="Mondo S.J."/>
            <person name="Dannebaum R.O."/>
            <person name="Kuo R.C."/>
            <person name="Labutti K."/>
            <person name="Haridas S."/>
            <person name="Kuo A."/>
            <person name="Salamov A."/>
            <person name="Ahrendt S.R."/>
            <person name="Lipzen A."/>
            <person name="Sullivan W."/>
            <person name="Andreopoulos W.B."/>
            <person name="Clum A."/>
            <person name="Lindquist E."/>
            <person name="Daum C."/>
            <person name="Ramamoorthy G.K."/>
            <person name="Gryganskyi A."/>
            <person name="Culley D."/>
            <person name="Magnuson J.K."/>
            <person name="James T.Y."/>
            <person name="O'Malley M.A."/>
            <person name="Stajich J.E."/>
            <person name="Spatafora J.W."/>
            <person name="Visel A."/>
            <person name="Grigoriev I.V."/>
        </authorList>
    </citation>
    <scope>NUCLEOTIDE SEQUENCE [LARGE SCALE GENOMIC DNA]</scope>
    <source>
        <strain evidence="2 3">CBS 931.73</strain>
    </source>
</reference>
<dbReference type="GO" id="GO:0005794">
    <property type="term" value="C:Golgi apparatus"/>
    <property type="evidence" value="ECO:0007669"/>
    <property type="project" value="TreeGrafter"/>
</dbReference>
<gene>
    <name evidence="2" type="ORF">K493DRAFT_39947</name>
</gene>
<organism evidence="2 3">
    <name type="scientific">Basidiobolus meristosporus CBS 931.73</name>
    <dbReference type="NCBI Taxonomy" id="1314790"/>
    <lineage>
        <taxon>Eukaryota</taxon>
        <taxon>Fungi</taxon>
        <taxon>Fungi incertae sedis</taxon>
        <taxon>Zoopagomycota</taxon>
        <taxon>Entomophthoromycotina</taxon>
        <taxon>Basidiobolomycetes</taxon>
        <taxon>Basidiobolales</taxon>
        <taxon>Basidiobolaceae</taxon>
        <taxon>Basidiobolus</taxon>
    </lineage>
</organism>
<feature type="coiled-coil region" evidence="1">
    <location>
        <begin position="39"/>
        <end position="101"/>
    </location>
</feature>
<evidence type="ECO:0000313" key="2">
    <source>
        <dbReference type="EMBL" id="ORX92880.1"/>
    </source>
</evidence>
<accession>A0A1Y1Y4D4</accession>
<dbReference type="Proteomes" id="UP000193498">
    <property type="component" value="Unassembled WGS sequence"/>
</dbReference>
<dbReference type="GO" id="GO:0005783">
    <property type="term" value="C:endoplasmic reticulum"/>
    <property type="evidence" value="ECO:0007669"/>
    <property type="project" value="TreeGrafter"/>
</dbReference>
<dbReference type="EMBL" id="MCFE01000254">
    <property type="protein sequence ID" value="ORX92880.1"/>
    <property type="molecule type" value="Genomic_DNA"/>
</dbReference>
<proteinExistence type="predicted"/>
<sequence>MRLQSSERRFQDLNASYMNSTQPLLKQIETLEGRHSTAQKHWEKIEERLTKELSEAKKQFESSEAKFKEYHGRVEELNQSKQELEARLQSYEKQVIEAQGHLQVGFRPTCYRSWDFY</sequence>
<dbReference type="SUPFAM" id="SSF57997">
    <property type="entry name" value="Tropomyosin"/>
    <property type="match status" value="1"/>
</dbReference>
<dbReference type="AlphaFoldDB" id="A0A1Y1Y4D4"/>
<protein>
    <submittedName>
        <fullName evidence="2">Uncharacterized protein</fullName>
    </submittedName>
</protein>
<keyword evidence="1" id="KW-0175">Coiled coil</keyword>
<comment type="caution">
    <text evidence="2">The sequence shown here is derived from an EMBL/GenBank/DDBJ whole genome shotgun (WGS) entry which is preliminary data.</text>
</comment>
<keyword evidence="3" id="KW-1185">Reference proteome</keyword>
<dbReference type="Gene3D" id="3.90.20.10">
    <property type="match status" value="1"/>
</dbReference>
<dbReference type="InParanoid" id="A0A1Y1Y4D4"/>
<dbReference type="PANTHER" id="PTHR46515:SF1">
    <property type="entry name" value="TATA ELEMENT MODULATORY FACTOR"/>
    <property type="match status" value="1"/>
</dbReference>
<dbReference type="PANTHER" id="PTHR46515">
    <property type="entry name" value="TATA ELEMENT MODULATORY FACTOR TMF1"/>
    <property type="match status" value="1"/>
</dbReference>
<evidence type="ECO:0000313" key="3">
    <source>
        <dbReference type="Proteomes" id="UP000193498"/>
    </source>
</evidence>